<dbReference type="Proteomes" id="UP000277580">
    <property type="component" value="Unassembled WGS sequence"/>
</dbReference>
<sequence>MLFFWEGVKLAVPTHAITEMEVLSNSARLLVLNFMSWSSLTCVTIKPLICFVFILYLYYPPRKIPHVLSLSSPHVGYRWLIGGDYLDVFLVINSELQYR</sequence>
<dbReference type="EMBL" id="ML119129">
    <property type="protein sequence ID" value="RPB12395.1"/>
    <property type="molecule type" value="Genomic_DNA"/>
</dbReference>
<keyword evidence="1" id="KW-0472">Membrane</keyword>
<keyword evidence="3" id="KW-1185">Reference proteome</keyword>
<accession>A0A3N4L315</accession>
<gene>
    <name evidence="2" type="ORF">P167DRAFT_163418</name>
</gene>
<reference evidence="2 3" key="1">
    <citation type="journal article" date="2018" name="Nat. Ecol. Evol.">
        <title>Pezizomycetes genomes reveal the molecular basis of ectomycorrhizal truffle lifestyle.</title>
        <authorList>
            <person name="Murat C."/>
            <person name="Payen T."/>
            <person name="Noel B."/>
            <person name="Kuo A."/>
            <person name="Morin E."/>
            <person name="Chen J."/>
            <person name="Kohler A."/>
            <person name="Krizsan K."/>
            <person name="Balestrini R."/>
            <person name="Da Silva C."/>
            <person name="Montanini B."/>
            <person name="Hainaut M."/>
            <person name="Levati E."/>
            <person name="Barry K.W."/>
            <person name="Belfiori B."/>
            <person name="Cichocki N."/>
            <person name="Clum A."/>
            <person name="Dockter R.B."/>
            <person name="Fauchery L."/>
            <person name="Guy J."/>
            <person name="Iotti M."/>
            <person name="Le Tacon F."/>
            <person name="Lindquist E.A."/>
            <person name="Lipzen A."/>
            <person name="Malagnac F."/>
            <person name="Mello A."/>
            <person name="Molinier V."/>
            <person name="Miyauchi S."/>
            <person name="Poulain J."/>
            <person name="Riccioni C."/>
            <person name="Rubini A."/>
            <person name="Sitrit Y."/>
            <person name="Splivallo R."/>
            <person name="Traeger S."/>
            <person name="Wang M."/>
            <person name="Zifcakova L."/>
            <person name="Wipf D."/>
            <person name="Zambonelli A."/>
            <person name="Paolocci F."/>
            <person name="Nowrousian M."/>
            <person name="Ottonello S."/>
            <person name="Baldrian P."/>
            <person name="Spatafora J.W."/>
            <person name="Henrissat B."/>
            <person name="Nagy L.G."/>
            <person name="Aury J.M."/>
            <person name="Wincker P."/>
            <person name="Grigoriev I.V."/>
            <person name="Bonfante P."/>
            <person name="Martin F.M."/>
        </authorList>
    </citation>
    <scope>NUCLEOTIDE SEQUENCE [LARGE SCALE GENOMIC DNA]</scope>
    <source>
        <strain evidence="2 3">CCBAS932</strain>
    </source>
</reference>
<organism evidence="2 3">
    <name type="scientific">Morchella conica CCBAS932</name>
    <dbReference type="NCBI Taxonomy" id="1392247"/>
    <lineage>
        <taxon>Eukaryota</taxon>
        <taxon>Fungi</taxon>
        <taxon>Dikarya</taxon>
        <taxon>Ascomycota</taxon>
        <taxon>Pezizomycotina</taxon>
        <taxon>Pezizomycetes</taxon>
        <taxon>Pezizales</taxon>
        <taxon>Morchellaceae</taxon>
        <taxon>Morchella</taxon>
    </lineage>
</organism>
<name>A0A3N4L315_9PEZI</name>
<evidence type="ECO:0000256" key="1">
    <source>
        <dbReference type="SAM" id="Phobius"/>
    </source>
</evidence>
<dbReference type="AlphaFoldDB" id="A0A3N4L315"/>
<protein>
    <submittedName>
        <fullName evidence="2">Uncharacterized protein</fullName>
    </submittedName>
</protein>
<evidence type="ECO:0000313" key="2">
    <source>
        <dbReference type="EMBL" id="RPB12395.1"/>
    </source>
</evidence>
<keyword evidence="1" id="KW-1133">Transmembrane helix</keyword>
<proteinExistence type="predicted"/>
<keyword evidence="1" id="KW-0812">Transmembrane</keyword>
<evidence type="ECO:0000313" key="3">
    <source>
        <dbReference type="Proteomes" id="UP000277580"/>
    </source>
</evidence>
<dbReference type="InParanoid" id="A0A3N4L315"/>
<feature type="transmembrane region" description="Helical" evidence="1">
    <location>
        <begin position="34"/>
        <end position="59"/>
    </location>
</feature>